<sequence length="563" mass="63666">MPRPVRPAVGKKIIQHSLGTNEVREAAIRAAKRRYELLSEWGVIDAPSEAHRSPAERVEPTPADMRAAVVERAFLKPLDRLAELYATKGFQTDQEHRAAIAQIQTWLLRQSRDRESREAWAERADRLIEEQGWYVPANSQARADLVGMMAEAGTEALRIGAKRQEGEFSAAPTSAVVTEGLALRQRQATAGETILELFDRYSAMRLAEGRKRADTIAQDRKVIILFADFVGKDRDVRSLTKADVREWLTVLTKLPRRFSEIRGYRGLTLRQAAQKGAAEGRTPLALLTVNKYLSTVSPFLDWCCRQAYAEQNPCDGLHFDVKKGKNARPPFRAEQLNTIFRSPLFTGFAADGKEHSPGLKKADDWRYWLPIVCLFTGARIGEIAQLRLRDLERDNGTWLIHIRNEEQSGQRTKSGLSRVAPIHSRLQKLGFLAFFDRQREKANGNLEVQLWPELKPNDRGEMGGVPSRFWRDYLKRIGIKAGRDGYGAHSFRHTLADRLREAGYLDNEVAVALGHNLKTVTSGYGRIKQGTISRLKDMIESINFDDVHLDHLSGRHTSTFRLG</sequence>
<name>A0A0E9MQZ3_9SPHN</name>
<dbReference type="AlphaFoldDB" id="A0A0E9MQZ3"/>
<feature type="domain" description="Core-binding (CB)" evidence="7">
    <location>
        <begin position="192"/>
        <end position="304"/>
    </location>
</feature>
<keyword evidence="9" id="KW-1185">Reference proteome</keyword>
<evidence type="ECO:0000256" key="1">
    <source>
        <dbReference type="ARBA" id="ARBA00008857"/>
    </source>
</evidence>
<dbReference type="Proteomes" id="UP000033202">
    <property type="component" value="Unassembled WGS sequence"/>
</dbReference>
<evidence type="ECO:0000256" key="4">
    <source>
        <dbReference type="ARBA" id="ARBA00023172"/>
    </source>
</evidence>
<dbReference type="InterPro" id="IPR010998">
    <property type="entry name" value="Integrase_recombinase_N"/>
</dbReference>
<dbReference type="GO" id="GO:0006310">
    <property type="term" value="P:DNA recombination"/>
    <property type="evidence" value="ECO:0007669"/>
    <property type="project" value="UniProtKB-KW"/>
</dbReference>
<dbReference type="STRING" id="1219043.SCH01S_39_01730"/>
<feature type="domain" description="Tyr recombinase" evidence="6">
    <location>
        <begin position="343"/>
        <end position="540"/>
    </location>
</feature>
<evidence type="ECO:0000259" key="7">
    <source>
        <dbReference type="PROSITE" id="PS51900"/>
    </source>
</evidence>
<evidence type="ECO:0000259" key="6">
    <source>
        <dbReference type="PROSITE" id="PS51898"/>
    </source>
</evidence>
<dbReference type="CDD" id="cd01184">
    <property type="entry name" value="INT_C_like_1"/>
    <property type="match status" value="1"/>
</dbReference>
<comment type="similarity">
    <text evidence="1">Belongs to the 'phage' integrase family.</text>
</comment>
<keyword evidence="4" id="KW-0233">DNA recombination</keyword>
<dbReference type="Gene3D" id="1.10.150.130">
    <property type="match status" value="1"/>
</dbReference>
<keyword evidence="2" id="KW-0229">DNA integration</keyword>
<dbReference type="GO" id="GO:0003677">
    <property type="term" value="F:DNA binding"/>
    <property type="evidence" value="ECO:0007669"/>
    <property type="project" value="UniProtKB-UniRule"/>
</dbReference>
<dbReference type="PROSITE" id="PS51900">
    <property type="entry name" value="CB"/>
    <property type="match status" value="1"/>
</dbReference>
<protein>
    <submittedName>
        <fullName evidence="8">Putative recombinase</fullName>
    </submittedName>
</protein>
<organism evidence="8 9">
    <name type="scientific">Sphingomonas changbaiensis NBRC 104936</name>
    <dbReference type="NCBI Taxonomy" id="1219043"/>
    <lineage>
        <taxon>Bacteria</taxon>
        <taxon>Pseudomonadati</taxon>
        <taxon>Pseudomonadota</taxon>
        <taxon>Alphaproteobacteria</taxon>
        <taxon>Sphingomonadales</taxon>
        <taxon>Sphingomonadaceae</taxon>
        <taxon>Sphingomonas</taxon>
    </lineage>
</organism>
<dbReference type="PANTHER" id="PTHR30349">
    <property type="entry name" value="PHAGE INTEGRASE-RELATED"/>
    <property type="match status" value="1"/>
</dbReference>
<dbReference type="Gene3D" id="1.10.443.10">
    <property type="entry name" value="Intergrase catalytic core"/>
    <property type="match status" value="1"/>
</dbReference>
<evidence type="ECO:0000313" key="8">
    <source>
        <dbReference type="EMBL" id="GAO39888.1"/>
    </source>
</evidence>
<dbReference type="InterPro" id="IPR011010">
    <property type="entry name" value="DNA_brk_join_enz"/>
</dbReference>
<keyword evidence="3 5" id="KW-0238">DNA-binding</keyword>
<dbReference type="InterPro" id="IPR002104">
    <property type="entry name" value="Integrase_catalytic"/>
</dbReference>
<proteinExistence type="inferred from homology"/>
<dbReference type="EMBL" id="BBWU01000039">
    <property type="protein sequence ID" value="GAO39888.1"/>
    <property type="molecule type" value="Genomic_DNA"/>
</dbReference>
<reference evidence="8 9" key="1">
    <citation type="submission" date="2015-04" db="EMBL/GenBank/DDBJ databases">
        <title>Whole genome shotgun sequence of Sphingomonas changbaiensis NBRC 104936.</title>
        <authorList>
            <person name="Katano-Makiyama Y."/>
            <person name="Hosoyama A."/>
            <person name="Hashimoto M."/>
            <person name="Noguchi M."/>
            <person name="Tsuchikane K."/>
            <person name="Ohji S."/>
            <person name="Yamazoe A."/>
            <person name="Ichikawa N."/>
            <person name="Kimura A."/>
            <person name="Fujita N."/>
        </authorList>
    </citation>
    <scope>NUCLEOTIDE SEQUENCE [LARGE SCALE GENOMIC DNA]</scope>
    <source>
        <strain evidence="8 9">NBRC 104936</strain>
    </source>
</reference>
<dbReference type="Pfam" id="PF00589">
    <property type="entry name" value="Phage_integrase"/>
    <property type="match status" value="1"/>
</dbReference>
<dbReference type="InterPro" id="IPR044068">
    <property type="entry name" value="CB"/>
</dbReference>
<dbReference type="InterPro" id="IPR050090">
    <property type="entry name" value="Tyrosine_recombinase_XerCD"/>
</dbReference>
<comment type="caution">
    <text evidence="8">The sequence shown here is derived from an EMBL/GenBank/DDBJ whole genome shotgun (WGS) entry which is preliminary data.</text>
</comment>
<dbReference type="SUPFAM" id="SSF56349">
    <property type="entry name" value="DNA breaking-rejoining enzymes"/>
    <property type="match status" value="1"/>
</dbReference>
<evidence type="ECO:0000256" key="3">
    <source>
        <dbReference type="ARBA" id="ARBA00023125"/>
    </source>
</evidence>
<dbReference type="GO" id="GO:0015074">
    <property type="term" value="P:DNA integration"/>
    <property type="evidence" value="ECO:0007669"/>
    <property type="project" value="UniProtKB-KW"/>
</dbReference>
<gene>
    <name evidence="8" type="ORF">SCH01S_39_01730</name>
</gene>
<dbReference type="PROSITE" id="PS51898">
    <property type="entry name" value="TYR_RECOMBINASE"/>
    <property type="match status" value="1"/>
</dbReference>
<evidence type="ECO:0000256" key="5">
    <source>
        <dbReference type="PROSITE-ProRule" id="PRU01248"/>
    </source>
</evidence>
<dbReference type="InterPro" id="IPR013762">
    <property type="entry name" value="Integrase-like_cat_sf"/>
</dbReference>
<accession>A0A0E9MQZ3</accession>
<dbReference type="PANTHER" id="PTHR30349:SF41">
    <property type="entry name" value="INTEGRASE_RECOMBINASE PROTEIN MJ0367-RELATED"/>
    <property type="match status" value="1"/>
</dbReference>
<evidence type="ECO:0000313" key="9">
    <source>
        <dbReference type="Proteomes" id="UP000033202"/>
    </source>
</evidence>
<evidence type="ECO:0000256" key="2">
    <source>
        <dbReference type="ARBA" id="ARBA00022908"/>
    </source>
</evidence>